<dbReference type="GO" id="GO:0051287">
    <property type="term" value="F:NAD binding"/>
    <property type="evidence" value="ECO:0007669"/>
    <property type="project" value="InterPro"/>
</dbReference>
<evidence type="ECO:0000256" key="10">
    <source>
        <dbReference type="ARBA" id="ARBA00022842"/>
    </source>
</evidence>
<dbReference type="EC" id="1.1.1.42" evidence="4 21"/>
<comment type="cofactor">
    <cofactor evidence="1">
        <name>Mn(2+)</name>
        <dbReference type="ChEBI" id="CHEBI:29035"/>
    </cofactor>
</comment>
<comment type="subunit">
    <text evidence="3">Homodimer.</text>
</comment>
<evidence type="ECO:0000256" key="7">
    <source>
        <dbReference type="ARBA" id="ARBA00022532"/>
    </source>
</evidence>
<dbReference type="GO" id="GO:0004450">
    <property type="term" value="F:isocitrate dehydrogenase (NADP+) activity"/>
    <property type="evidence" value="ECO:0007669"/>
    <property type="project" value="UniProtKB-UniRule"/>
</dbReference>
<evidence type="ECO:0000256" key="8">
    <source>
        <dbReference type="ARBA" id="ARBA00022553"/>
    </source>
</evidence>
<sequence>MGFQKIVVPEGGQKITVNADNTLNVPNEPIIPFIEGDGIGIDVTPAMKIAIDAAIQKAYNGERKIHWMEVYAGEKATQVYDADTWLPEETLEAVKDFVVSIKGPLTTPVGGGIRSLNVALRQKLDLYVCQRPVRWFEGVPSPVKKPGDVDMVIFRENSEDIYAGIEWKAGTPEADKVIKFLREEMGVTNIRFPENCGIGVKPVSEEGTKRLVRQALQYTVDNDRESLTLVHKGNIMKFTEGSFKDWGYELAKQEFGAELLDGGPWMQFKNPKTGKTIVVKDVIADAMLQQILLRPAEYDVIATLNLNGDYLSDALAAEVGGIGIAPGANLADAVAMFEATHGTAPKYAGQDKVNPGSLILSAEMMLRHMGWVEAADLVLKGMEKAISKGEVTYDFHRLMDDAKLLKCSEFGKAVADNM</sequence>
<feature type="site" description="Critical for catalysis" evidence="19">
    <location>
        <position position="162"/>
    </location>
</feature>
<feature type="binding site" evidence="16">
    <location>
        <position position="115"/>
    </location>
    <ligand>
        <name>D-threo-isocitrate</name>
        <dbReference type="ChEBI" id="CHEBI:15562"/>
    </ligand>
</feature>
<evidence type="ECO:0000256" key="5">
    <source>
        <dbReference type="ARBA" id="ARBA00019562"/>
    </source>
</evidence>
<dbReference type="NCBIfam" id="NF005425">
    <property type="entry name" value="PRK07006.1"/>
    <property type="match status" value="1"/>
</dbReference>
<evidence type="ECO:0000256" key="3">
    <source>
        <dbReference type="ARBA" id="ARBA00011738"/>
    </source>
</evidence>
<dbReference type="EMBL" id="PNRG01000033">
    <property type="protein sequence ID" value="PMR78599.1"/>
    <property type="molecule type" value="Genomic_DNA"/>
</dbReference>
<keyword evidence="6 21" id="KW-0329">Glyoxylate bypass</keyword>
<evidence type="ECO:0000256" key="16">
    <source>
        <dbReference type="PIRSR" id="PIRSR604439-1"/>
    </source>
</evidence>
<evidence type="ECO:0000256" key="15">
    <source>
        <dbReference type="ARBA" id="ARBA00046127"/>
    </source>
</evidence>
<dbReference type="OrthoDB" id="9806254at2"/>
<evidence type="ECO:0000256" key="13">
    <source>
        <dbReference type="ARBA" id="ARBA00023211"/>
    </source>
</evidence>
<keyword evidence="24" id="KW-1185">Reference proteome</keyword>
<keyword evidence="8" id="KW-0597">Phosphoprotein</keyword>
<comment type="caution">
    <text evidence="23">The sequence shown here is derived from an EMBL/GenBank/DDBJ whole genome shotgun (WGS) entry which is preliminary data.</text>
</comment>
<dbReference type="GO" id="GO:0000287">
    <property type="term" value="F:magnesium ion binding"/>
    <property type="evidence" value="ECO:0007669"/>
    <property type="project" value="InterPro"/>
</dbReference>
<feature type="binding site" evidence="16">
    <location>
        <position position="155"/>
    </location>
    <ligand>
        <name>D-threo-isocitrate</name>
        <dbReference type="ChEBI" id="CHEBI:15562"/>
    </ligand>
</feature>
<feature type="binding site" evidence="17">
    <location>
        <position position="354"/>
    </location>
    <ligand>
        <name>NADP(+)</name>
        <dbReference type="ChEBI" id="CHEBI:58349"/>
    </ligand>
</feature>
<dbReference type="SUPFAM" id="SSF53659">
    <property type="entry name" value="Isocitrate/Isopropylmalate dehydrogenase-like"/>
    <property type="match status" value="1"/>
</dbReference>
<feature type="binding site" evidence="18">
    <location>
        <position position="309"/>
    </location>
    <ligand>
        <name>Mg(2+)</name>
        <dbReference type="ChEBI" id="CHEBI:18420"/>
    </ligand>
</feature>
<gene>
    <name evidence="23" type="ORF">C1H70_17845</name>
</gene>
<feature type="binding site" evidence="17">
    <location>
        <position position="106"/>
    </location>
    <ligand>
        <name>NADP(+)</name>
        <dbReference type="ChEBI" id="CHEBI:58349"/>
    </ligand>
</feature>
<evidence type="ECO:0000256" key="17">
    <source>
        <dbReference type="PIRSR" id="PIRSR604439-2"/>
    </source>
</evidence>
<evidence type="ECO:0000259" key="22">
    <source>
        <dbReference type="SMART" id="SM01329"/>
    </source>
</evidence>
<dbReference type="NCBIfam" id="TIGR00183">
    <property type="entry name" value="prok_nadp_idh"/>
    <property type="match status" value="1"/>
</dbReference>
<feature type="binding site" evidence="17">
    <location>
        <position position="393"/>
    </location>
    <ligand>
        <name>NADP(+)</name>
        <dbReference type="ChEBI" id="CHEBI:58349"/>
    </ligand>
</feature>
<dbReference type="Pfam" id="PF00180">
    <property type="entry name" value="Iso_dh"/>
    <property type="match status" value="1"/>
</dbReference>
<feature type="domain" description="Isopropylmalate dehydrogenase-like" evidence="22">
    <location>
        <begin position="30"/>
        <end position="414"/>
    </location>
</feature>
<dbReference type="GO" id="GO:0006099">
    <property type="term" value="P:tricarboxylic acid cycle"/>
    <property type="evidence" value="ECO:0007669"/>
    <property type="project" value="UniProtKB-UniRule"/>
</dbReference>
<dbReference type="PANTHER" id="PTHR43504">
    <property type="entry name" value="ISOCITRATE DEHYDROGENASE [NADP]"/>
    <property type="match status" value="1"/>
</dbReference>
<feature type="binding site" evidence="17">
    <location>
        <begin position="341"/>
        <end position="347"/>
    </location>
    <ligand>
        <name>NADP(+)</name>
        <dbReference type="ChEBI" id="CHEBI:58349"/>
    </ligand>
</feature>
<feature type="modified residue" description="N6-acetyllysine" evidence="20">
    <location>
        <position position="144"/>
    </location>
</feature>
<feature type="modified residue" description="Phosphoserine" evidence="20">
    <location>
        <position position="115"/>
    </location>
</feature>
<dbReference type="Proteomes" id="UP000235547">
    <property type="component" value="Unassembled WGS sequence"/>
</dbReference>
<comment type="function">
    <text evidence="15">Catalyzes the oxidative decarboxylation of isocitrate to 2-oxoglutarate and carbon dioxide with the concomitant reduction of NADP(+).</text>
</comment>
<dbReference type="AlphaFoldDB" id="A0A2N7UDT9"/>
<proteinExistence type="inferred from homology"/>
<feature type="binding site" evidence="16">
    <location>
        <position position="121"/>
    </location>
    <ligand>
        <name>D-threo-isocitrate</name>
        <dbReference type="ChEBI" id="CHEBI:15562"/>
    </ligand>
</feature>
<evidence type="ECO:0000313" key="24">
    <source>
        <dbReference type="Proteomes" id="UP000235547"/>
    </source>
</evidence>
<evidence type="ECO:0000256" key="9">
    <source>
        <dbReference type="ARBA" id="ARBA00022723"/>
    </source>
</evidence>
<feature type="modified residue" description="N6-succinyllysine" evidence="20">
    <location>
        <position position="102"/>
    </location>
</feature>
<dbReference type="PROSITE" id="PS00470">
    <property type="entry name" value="IDH_IMDH"/>
    <property type="match status" value="1"/>
</dbReference>
<dbReference type="InterPro" id="IPR004439">
    <property type="entry name" value="Isocitrate_DH_NADP_dimer_prok"/>
</dbReference>
<accession>A0A2N7UDT9</accession>
<evidence type="ECO:0000256" key="6">
    <source>
        <dbReference type="ARBA" id="ARBA00022435"/>
    </source>
</evidence>
<dbReference type="GO" id="GO:0006097">
    <property type="term" value="P:glyoxylate cycle"/>
    <property type="evidence" value="ECO:0007669"/>
    <property type="project" value="UniProtKB-KW"/>
</dbReference>
<evidence type="ECO:0000256" key="11">
    <source>
        <dbReference type="ARBA" id="ARBA00022857"/>
    </source>
</evidence>
<dbReference type="PANTHER" id="PTHR43504:SF1">
    <property type="entry name" value="ISOCITRATE DEHYDROGENASE [NADP]"/>
    <property type="match status" value="1"/>
</dbReference>
<feature type="binding site" evidence="16">
    <location>
        <position position="131"/>
    </location>
    <ligand>
        <name>D-threo-isocitrate</name>
        <dbReference type="ChEBI" id="CHEBI:15562"/>
    </ligand>
</feature>
<comment type="catalytic activity">
    <reaction evidence="14">
        <text>D-threo-isocitrate + NADP(+) = 2-oxoglutarate + CO2 + NADPH</text>
        <dbReference type="Rhea" id="RHEA:19629"/>
        <dbReference type="ChEBI" id="CHEBI:15562"/>
        <dbReference type="ChEBI" id="CHEBI:16526"/>
        <dbReference type="ChEBI" id="CHEBI:16810"/>
        <dbReference type="ChEBI" id="CHEBI:57783"/>
        <dbReference type="ChEBI" id="CHEBI:58349"/>
        <dbReference type="EC" id="1.1.1.42"/>
    </reaction>
</comment>
<keyword evidence="12 23" id="KW-0560">Oxidoreductase</keyword>
<evidence type="ECO:0000256" key="12">
    <source>
        <dbReference type="ARBA" id="ARBA00023002"/>
    </source>
</evidence>
<feature type="modified residue" description="N6-succinyllysine" evidence="20">
    <location>
        <position position="244"/>
    </location>
</feature>
<keyword evidence="7 21" id="KW-0816">Tricarboxylic acid cycle</keyword>
<name>A0A2N7UDT9_9GAMM</name>
<evidence type="ECO:0000256" key="20">
    <source>
        <dbReference type="PIRSR" id="PIRSR604439-5"/>
    </source>
</evidence>
<keyword evidence="13 18" id="KW-0464">Manganese</keyword>
<evidence type="ECO:0000256" key="19">
    <source>
        <dbReference type="PIRSR" id="PIRSR604439-4"/>
    </source>
</evidence>
<dbReference type="InterPro" id="IPR024084">
    <property type="entry name" value="IsoPropMal-DH-like_dom"/>
</dbReference>
<evidence type="ECO:0000256" key="21">
    <source>
        <dbReference type="RuleBase" id="RU004446"/>
    </source>
</evidence>
<dbReference type="FunFam" id="3.40.718.10:FF:000005">
    <property type="entry name" value="Isocitrate dehydrogenase [NADP]"/>
    <property type="match status" value="1"/>
</dbReference>
<keyword evidence="10 18" id="KW-0460">Magnesium</keyword>
<protein>
    <recommendedName>
        <fullName evidence="5 21">Isocitrate dehydrogenase [NADP]</fullName>
        <ecNumber evidence="4 21">1.1.1.42</ecNumber>
    </recommendedName>
</protein>
<dbReference type="SMART" id="SM01329">
    <property type="entry name" value="Iso_dh"/>
    <property type="match status" value="1"/>
</dbReference>
<evidence type="ECO:0000256" key="14">
    <source>
        <dbReference type="ARBA" id="ARBA00023554"/>
    </source>
</evidence>
<evidence type="ECO:0000256" key="4">
    <source>
        <dbReference type="ARBA" id="ARBA00013013"/>
    </source>
</evidence>
<keyword evidence="11 17" id="KW-0521">NADP</keyword>
<evidence type="ECO:0000256" key="2">
    <source>
        <dbReference type="ARBA" id="ARBA00007769"/>
    </source>
</evidence>
<comment type="similarity">
    <text evidence="2">Belongs to the isocitrate and isopropylmalate dehydrogenases family.</text>
</comment>
<feature type="binding site" evidence="17">
    <location>
        <position position="397"/>
    </location>
    <ligand>
        <name>NADP(+)</name>
        <dbReference type="ChEBI" id="CHEBI:58349"/>
    </ligand>
</feature>
<dbReference type="RefSeq" id="WP_102589659.1">
    <property type="nucleotide sequence ID" value="NZ_BNAE01000001.1"/>
</dbReference>
<evidence type="ECO:0000256" key="1">
    <source>
        <dbReference type="ARBA" id="ARBA00001936"/>
    </source>
</evidence>
<feature type="site" description="Critical for catalysis" evidence="19">
    <location>
        <position position="232"/>
    </location>
</feature>
<evidence type="ECO:0000313" key="23">
    <source>
        <dbReference type="EMBL" id="PMR78599.1"/>
    </source>
</evidence>
<comment type="cofactor">
    <cofactor evidence="18">
        <name>Mg(2+)</name>
        <dbReference type="ChEBI" id="CHEBI:18420"/>
    </cofactor>
    <cofactor evidence="18">
        <name>Mn(2+)</name>
        <dbReference type="ChEBI" id="CHEBI:29035"/>
    </cofactor>
    <text evidence="18">Binds 1 Mg(2+) or Mn(2+) ion per subunit.</text>
</comment>
<organism evidence="23 24">
    <name type="scientific">Halomonas urumqiensis</name>
    <dbReference type="NCBI Taxonomy" id="1684789"/>
    <lineage>
        <taxon>Bacteria</taxon>
        <taxon>Pseudomonadati</taxon>
        <taxon>Pseudomonadota</taxon>
        <taxon>Gammaproteobacteria</taxon>
        <taxon>Oceanospirillales</taxon>
        <taxon>Halomonadaceae</taxon>
        <taxon>Halomonas</taxon>
    </lineage>
</organism>
<feature type="binding site" evidence="16">
    <location>
        <position position="117"/>
    </location>
    <ligand>
        <name>D-threo-isocitrate</name>
        <dbReference type="ChEBI" id="CHEBI:15562"/>
    </ligand>
</feature>
<dbReference type="Gene3D" id="3.40.718.10">
    <property type="entry name" value="Isopropylmalate Dehydrogenase"/>
    <property type="match status" value="1"/>
</dbReference>
<evidence type="ECO:0000256" key="18">
    <source>
        <dbReference type="PIRSR" id="PIRSR604439-3"/>
    </source>
</evidence>
<reference evidence="23 24" key="1">
    <citation type="submission" date="2018-01" db="EMBL/GenBank/DDBJ databases">
        <title>Halomonas endophytica sp. nov., isolated from storage liquid in the stems of Populus euphratica.</title>
        <authorList>
            <person name="Chen C."/>
        </authorList>
    </citation>
    <scope>NUCLEOTIDE SEQUENCE [LARGE SCALE GENOMIC DNA]</scope>
    <source>
        <strain evidence="23 24">BZ-SZ-XJ27</strain>
    </source>
</reference>
<keyword evidence="9 21" id="KW-0479">Metal-binding</keyword>
<dbReference type="InterPro" id="IPR019818">
    <property type="entry name" value="IsoCit/isopropylmalate_DH_CS"/>
</dbReference>